<dbReference type="Proteomes" id="UP000694941">
    <property type="component" value="Unplaced"/>
</dbReference>
<gene>
    <name evidence="3" type="primary">LOC111088922</name>
</gene>
<accession>A0ABM1TJB4</accession>
<protein>
    <submittedName>
        <fullName evidence="3">Uncharacterized protein LOC111088922</fullName>
    </submittedName>
</protein>
<organism evidence="2 3">
    <name type="scientific">Limulus polyphemus</name>
    <name type="common">Atlantic horseshoe crab</name>
    <dbReference type="NCBI Taxonomy" id="6850"/>
    <lineage>
        <taxon>Eukaryota</taxon>
        <taxon>Metazoa</taxon>
        <taxon>Ecdysozoa</taxon>
        <taxon>Arthropoda</taxon>
        <taxon>Chelicerata</taxon>
        <taxon>Merostomata</taxon>
        <taxon>Xiphosura</taxon>
        <taxon>Limulidae</taxon>
        <taxon>Limulus</taxon>
    </lineage>
</organism>
<name>A0ABM1TJB4_LIMPO</name>
<feature type="region of interest" description="Disordered" evidence="1">
    <location>
        <begin position="21"/>
        <end position="48"/>
    </location>
</feature>
<dbReference type="GeneID" id="111088922"/>
<reference evidence="3" key="1">
    <citation type="submission" date="2025-08" db="UniProtKB">
        <authorList>
            <consortium name="RefSeq"/>
        </authorList>
    </citation>
    <scope>IDENTIFICATION</scope>
    <source>
        <tissue evidence="3">Muscle</tissue>
    </source>
</reference>
<evidence type="ECO:0000313" key="3">
    <source>
        <dbReference type="RefSeq" id="XP_022255970.1"/>
    </source>
</evidence>
<feature type="compositionally biased region" description="Basic and acidic residues" evidence="1">
    <location>
        <begin position="29"/>
        <end position="48"/>
    </location>
</feature>
<evidence type="ECO:0000313" key="2">
    <source>
        <dbReference type="Proteomes" id="UP000694941"/>
    </source>
</evidence>
<proteinExistence type="predicted"/>
<evidence type="ECO:0000256" key="1">
    <source>
        <dbReference type="SAM" id="MobiDB-lite"/>
    </source>
</evidence>
<keyword evidence="2" id="KW-1185">Reference proteome</keyword>
<dbReference type="RefSeq" id="XP_022255970.1">
    <property type="nucleotide sequence ID" value="XM_022400262.1"/>
</dbReference>
<sequence>MGAVNDSVVSLKEHCTGTVTSHRHVSNVSEKRTYNESNLDGKHEKSIDKQENPFGSVLSVLKPSSSKWTFKKTHICVDSSHRKRKHNSDYFQHFPPKTHNTNLKLFKKNEDKKGVITKVKEVQNVQNMKTLSPDLCMNESESIIDKDRNNTVIENSAFPFLQNVATENTPQNECISSQASFHVNFDLCFSPGFYEESPLPDVNKDVCSSVQEQKDPLCVSSSKQVPQIQEFKDKGPVHSEGLKENDSKSYIVNITDKKDSRMSVVAELQGSIQAETEISAINHKKTNAESRKRSLKFSAPFKLQDQKGSILLDHWIKAVDASTKFMDTGESKKQVFEIIKEASHTILQEIKNAEVICILMCNSDKVAVMHSRDETLTALIKCMDGQTVKKHFYAIPLTSINEDTRNLVIHMLSSEAVVSFDAKNLISCLVSKLKIEYKTGTVMVIISKN</sequence>